<dbReference type="InterPro" id="IPR055760">
    <property type="entry name" value="DUF7336"/>
</dbReference>
<dbReference type="EMBL" id="JBHEGD010000002">
    <property type="protein sequence ID" value="MFH6601207.1"/>
    <property type="molecule type" value="Genomic_DNA"/>
</dbReference>
<comment type="caution">
    <text evidence="2">The sequence shown here is derived from an EMBL/GenBank/DDBJ whole genome shotgun (WGS) entry which is preliminary data.</text>
</comment>
<dbReference type="RefSeq" id="WP_395273762.1">
    <property type="nucleotide sequence ID" value="NZ_JBHEGD010000002.1"/>
</dbReference>
<evidence type="ECO:0000313" key="3">
    <source>
        <dbReference type="Proteomes" id="UP001609932"/>
    </source>
</evidence>
<organism evidence="2 3">
    <name type="scientific">Ectopseudomonas khazarica</name>
    <dbReference type="NCBI Taxonomy" id="2502979"/>
    <lineage>
        <taxon>Bacteria</taxon>
        <taxon>Pseudomonadati</taxon>
        <taxon>Pseudomonadota</taxon>
        <taxon>Gammaproteobacteria</taxon>
        <taxon>Pseudomonadales</taxon>
        <taxon>Pseudomonadaceae</taxon>
        <taxon>Ectopseudomonas</taxon>
    </lineage>
</organism>
<sequence>MHILPSGEESVLFIGVYSSYDAAEAAIKRLSMQPGFCKYPEIIDPDITDQEQGFYIDLYELDKDHWSSGYVTMAGDSEHKA</sequence>
<accession>A0ABW7MHZ0</accession>
<reference evidence="2 3" key="1">
    <citation type="submission" date="2024-09" db="EMBL/GenBank/DDBJ databases">
        <title>Elucidation of the Bokeelamides from Bacteria Associated with Moon Snail Egg Collars.</title>
        <authorList>
            <person name="Campbell R."/>
            <person name="Piedl K."/>
            <person name="Mevers E."/>
        </authorList>
    </citation>
    <scope>NUCLEOTIDE SEQUENCE [LARGE SCALE GENOMIC DNA]</scope>
    <source>
        <strain evidence="2 3">EM133</strain>
    </source>
</reference>
<evidence type="ECO:0000259" key="1">
    <source>
        <dbReference type="Pfam" id="PF24024"/>
    </source>
</evidence>
<protein>
    <recommendedName>
        <fullName evidence="1">DUF7336 domain-containing protein</fullName>
    </recommendedName>
</protein>
<name>A0ABW7MHZ0_9GAMM</name>
<gene>
    <name evidence="2" type="ORF">ACEVAQ_21130</name>
</gene>
<proteinExistence type="predicted"/>
<evidence type="ECO:0000313" key="2">
    <source>
        <dbReference type="EMBL" id="MFH6601207.1"/>
    </source>
</evidence>
<dbReference type="Proteomes" id="UP001609932">
    <property type="component" value="Unassembled WGS sequence"/>
</dbReference>
<keyword evidence="3" id="KW-1185">Reference proteome</keyword>
<feature type="domain" description="DUF7336" evidence="1">
    <location>
        <begin position="11"/>
        <end position="67"/>
    </location>
</feature>
<dbReference type="Pfam" id="PF24024">
    <property type="entry name" value="DUF7336"/>
    <property type="match status" value="1"/>
</dbReference>